<evidence type="ECO:0000313" key="13">
    <source>
        <dbReference type="EMBL" id="SVA32338.1"/>
    </source>
</evidence>
<accession>A0A381UXK4</accession>
<dbReference type="GO" id="GO:0015937">
    <property type="term" value="P:coenzyme A biosynthetic process"/>
    <property type="evidence" value="ECO:0007669"/>
    <property type="project" value="UniProtKB-KW"/>
</dbReference>
<keyword evidence="5" id="KW-0808">Transferase</keyword>
<dbReference type="Gene3D" id="3.30.420.40">
    <property type="match status" value="2"/>
</dbReference>
<evidence type="ECO:0000256" key="5">
    <source>
        <dbReference type="ARBA" id="ARBA00022679"/>
    </source>
</evidence>
<evidence type="ECO:0000256" key="1">
    <source>
        <dbReference type="ARBA" id="ARBA00001958"/>
    </source>
</evidence>
<evidence type="ECO:0000256" key="7">
    <source>
        <dbReference type="ARBA" id="ARBA00022777"/>
    </source>
</evidence>
<dbReference type="Pfam" id="PF03309">
    <property type="entry name" value="Pan_kinase"/>
    <property type="match status" value="1"/>
</dbReference>
<evidence type="ECO:0000256" key="3">
    <source>
        <dbReference type="ARBA" id="ARBA00011738"/>
    </source>
</evidence>
<dbReference type="GO" id="GO:0005524">
    <property type="term" value="F:ATP binding"/>
    <property type="evidence" value="ECO:0007669"/>
    <property type="project" value="UniProtKB-KW"/>
</dbReference>
<dbReference type="InterPro" id="IPR043129">
    <property type="entry name" value="ATPase_NBD"/>
</dbReference>
<dbReference type="HAMAP" id="MF_01274">
    <property type="entry name" value="Pantothen_kinase_3"/>
    <property type="match status" value="1"/>
</dbReference>
<evidence type="ECO:0000256" key="8">
    <source>
        <dbReference type="ARBA" id="ARBA00022840"/>
    </source>
</evidence>
<evidence type="ECO:0000256" key="6">
    <source>
        <dbReference type="ARBA" id="ARBA00022741"/>
    </source>
</evidence>
<evidence type="ECO:0000256" key="10">
    <source>
        <dbReference type="ARBA" id="ARBA00022993"/>
    </source>
</evidence>
<dbReference type="NCBIfam" id="TIGR00671">
    <property type="entry name" value="baf"/>
    <property type="match status" value="1"/>
</dbReference>
<proteinExistence type="inferred from homology"/>
<evidence type="ECO:0000256" key="11">
    <source>
        <dbReference type="ARBA" id="ARBA00038036"/>
    </source>
</evidence>
<dbReference type="PANTHER" id="PTHR34265">
    <property type="entry name" value="TYPE III PANTOTHENATE KINASE"/>
    <property type="match status" value="1"/>
</dbReference>
<dbReference type="GO" id="GO:0005737">
    <property type="term" value="C:cytoplasm"/>
    <property type="evidence" value="ECO:0007669"/>
    <property type="project" value="UniProtKB-SubCell"/>
</dbReference>
<evidence type="ECO:0000256" key="4">
    <source>
        <dbReference type="ARBA" id="ARBA00022490"/>
    </source>
</evidence>
<evidence type="ECO:0000256" key="2">
    <source>
        <dbReference type="ARBA" id="ARBA00004496"/>
    </source>
</evidence>
<dbReference type="EMBL" id="UINC01007262">
    <property type="protein sequence ID" value="SVA32338.1"/>
    <property type="molecule type" value="Genomic_DNA"/>
</dbReference>
<dbReference type="SUPFAM" id="SSF53067">
    <property type="entry name" value="Actin-like ATPase domain"/>
    <property type="match status" value="2"/>
</dbReference>
<comment type="similarity">
    <text evidence="11">Belongs to the type III pantothenate kinase family.</text>
</comment>
<reference evidence="13" key="1">
    <citation type="submission" date="2018-05" db="EMBL/GenBank/DDBJ databases">
        <authorList>
            <person name="Lanie J.A."/>
            <person name="Ng W.-L."/>
            <person name="Kazmierczak K.M."/>
            <person name="Andrzejewski T.M."/>
            <person name="Davidsen T.M."/>
            <person name="Wayne K.J."/>
            <person name="Tettelin H."/>
            <person name="Glass J.I."/>
            <person name="Rusch D."/>
            <person name="Podicherti R."/>
            <person name="Tsui H.-C.T."/>
            <person name="Winkler M.E."/>
        </authorList>
    </citation>
    <scope>NUCLEOTIDE SEQUENCE</scope>
</reference>
<keyword evidence="6" id="KW-0547">Nucleotide-binding</keyword>
<keyword evidence="4" id="KW-0963">Cytoplasm</keyword>
<protein>
    <recommendedName>
        <fullName evidence="12">Type III pantothenate kinase</fullName>
    </recommendedName>
</protein>
<dbReference type="InterPro" id="IPR004619">
    <property type="entry name" value="Type_III_PanK"/>
</dbReference>
<evidence type="ECO:0000256" key="9">
    <source>
        <dbReference type="ARBA" id="ARBA00022958"/>
    </source>
</evidence>
<dbReference type="CDD" id="cd24015">
    <property type="entry name" value="ASKHA_NBD_PanK-III"/>
    <property type="match status" value="1"/>
</dbReference>
<dbReference type="PANTHER" id="PTHR34265:SF1">
    <property type="entry name" value="TYPE III PANTOTHENATE KINASE"/>
    <property type="match status" value="1"/>
</dbReference>
<sequence length="240" mass="26400">MYSNNEWLKIYRLSSKKNITYWSLQKKIKKILSLNDFNPSGVISVVISSVVPNLTDVVKLVVSDMLCKNIHIIKASSVGLVKISIDNINEIGTDLVCNAVEASSMYDENVIVVDFGTALTFTTVSKNNQILGVNIVPGLQTSINSLYKNTAKLPKINLALPEKVIGKNSIHSIQGGIMYGYVGLIKELIFRIKSELSEPTKVVATGGLSKFAKPLRGYFSDIIPTLTLDGMLKILDDYEN</sequence>
<comment type="cofactor">
    <cofactor evidence="1">
        <name>K(+)</name>
        <dbReference type="ChEBI" id="CHEBI:29103"/>
    </cofactor>
</comment>
<name>A0A381UXK4_9ZZZZ</name>
<keyword evidence="7" id="KW-0418">Kinase</keyword>
<keyword evidence="8" id="KW-0067">ATP-binding</keyword>
<keyword evidence="9" id="KW-0630">Potassium</keyword>
<evidence type="ECO:0000256" key="12">
    <source>
        <dbReference type="ARBA" id="ARBA00040883"/>
    </source>
</evidence>
<comment type="subunit">
    <text evidence="3">Homodimer.</text>
</comment>
<dbReference type="GO" id="GO:0004594">
    <property type="term" value="F:pantothenate kinase activity"/>
    <property type="evidence" value="ECO:0007669"/>
    <property type="project" value="InterPro"/>
</dbReference>
<gene>
    <name evidence="13" type="ORF">METZ01_LOCUS85192</name>
</gene>
<comment type="subcellular location">
    <subcellularLocation>
        <location evidence="2">Cytoplasm</location>
    </subcellularLocation>
</comment>
<organism evidence="13">
    <name type="scientific">marine metagenome</name>
    <dbReference type="NCBI Taxonomy" id="408172"/>
    <lineage>
        <taxon>unclassified sequences</taxon>
        <taxon>metagenomes</taxon>
        <taxon>ecological metagenomes</taxon>
    </lineage>
</organism>
<dbReference type="AlphaFoldDB" id="A0A381UXK4"/>
<keyword evidence="10" id="KW-0173">Coenzyme A biosynthesis</keyword>